<feature type="transmembrane region" description="Helical" evidence="1">
    <location>
        <begin position="37"/>
        <end position="59"/>
    </location>
</feature>
<gene>
    <name evidence="2" type="ORF">CRECT_1351</name>
</gene>
<keyword evidence="1" id="KW-0472">Membrane</keyword>
<sequence>MRLNSSISSRGERFTILTLSISYSLISTPLLKFNMTASIASFIFTIFSLGFMACSLLVAKPSRDAAGRFPATLRYALEIPLALLGSRC</sequence>
<reference evidence="2 3" key="1">
    <citation type="submission" date="2016-07" db="EMBL/GenBank/DDBJ databases">
        <title>Comparative genomics of the Campylobacter concisus group.</title>
        <authorList>
            <person name="Miller W.G."/>
            <person name="Yee E."/>
            <person name="Chapman M.H."/>
            <person name="Huynh S."/>
            <person name="Bono J.L."/>
            <person name="On S.L.W."/>
            <person name="StLeger J."/>
            <person name="Foster G."/>
            <person name="Parker C.T."/>
        </authorList>
    </citation>
    <scope>NUCLEOTIDE SEQUENCE [LARGE SCALE GENOMIC DNA]</scope>
    <source>
        <strain evidence="2 3">ATCC 33238</strain>
    </source>
</reference>
<keyword evidence="1" id="KW-0812">Transmembrane</keyword>
<name>A0A6G5QMR9_CAMRE</name>
<proteinExistence type="predicted"/>
<dbReference type="Proteomes" id="UP000502377">
    <property type="component" value="Chromosome"/>
</dbReference>
<protein>
    <submittedName>
        <fullName evidence="2">Uncharacterized protein</fullName>
    </submittedName>
</protein>
<evidence type="ECO:0000256" key="1">
    <source>
        <dbReference type="SAM" id="Phobius"/>
    </source>
</evidence>
<evidence type="ECO:0000313" key="3">
    <source>
        <dbReference type="Proteomes" id="UP000502377"/>
    </source>
</evidence>
<evidence type="ECO:0000313" key="2">
    <source>
        <dbReference type="EMBL" id="QCD47005.1"/>
    </source>
</evidence>
<dbReference type="AlphaFoldDB" id="A0A6G5QMR9"/>
<accession>A0A6G5QMR9</accession>
<dbReference type="EMBL" id="CP012543">
    <property type="protein sequence ID" value="QCD47005.1"/>
    <property type="molecule type" value="Genomic_DNA"/>
</dbReference>
<keyword evidence="1" id="KW-1133">Transmembrane helix</keyword>
<organism evidence="2 3">
    <name type="scientific">Campylobacter rectus</name>
    <name type="common">Wolinella recta</name>
    <dbReference type="NCBI Taxonomy" id="203"/>
    <lineage>
        <taxon>Bacteria</taxon>
        <taxon>Pseudomonadati</taxon>
        <taxon>Campylobacterota</taxon>
        <taxon>Epsilonproteobacteria</taxon>
        <taxon>Campylobacterales</taxon>
        <taxon>Campylobacteraceae</taxon>
        <taxon>Campylobacter</taxon>
    </lineage>
</organism>
<dbReference type="KEGG" id="crx:CRECT_1351"/>